<keyword evidence="4" id="KW-1185">Reference proteome</keyword>
<dbReference type="AlphaFoldDB" id="A0A9Q3YUL4"/>
<name>A0A9Q3YUL4_9FLAO</name>
<accession>A0A9Q3YUL4</accession>
<dbReference type="Proteomes" id="UP001108025">
    <property type="component" value="Unassembled WGS sequence"/>
</dbReference>
<evidence type="ECO:0000313" key="4">
    <source>
        <dbReference type="Proteomes" id="UP001108025"/>
    </source>
</evidence>
<evidence type="ECO:0000256" key="1">
    <source>
        <dbReference type="ARBA" id="ARBA00023027"/>
    </source>
</evidence>
<dbReference type="PANTHER" id="PTHR43574">
    <property type="entry name" value="EPIMERASE-RELATED"/>
    <property type="match status" value="1"/>
</dbReference>
<dbReference type="Gene3D" id="3.90.25.10">
    <property type="entry name" value="UDP-galactose 4-epimerase, domain 1"/>
    <property type="match status" value="1"/>
</dbReference>
<protein>
    <submittedName>
        <fullName evidence="3">NAD-dependent epimerase/dehydratase family protein</fullName>
    </submittedName>
</protein>
<dbReference type="InterPro" id="IPR001509">
    <property type="entry name" value="Epimerase_deHydtase"/>
</dbReference>
<reference evidence="3" key="1">
    <citation type="submission" date="2021-11" db="EMBL/GenBank/DDBJ databases">
        <title>Description of novel Chryseobacterium species.</title>
        <authorList>
            <person name="Saticioglu I.B."/>
            <person name="Ay H."/>
            <person name="Altun S."/>
            <person name="Duman M."/>
        </authorList>
    </citation>
    <scope>NUCLEOTIDE SEQUENCE</scope>
    <source>
        <strain evidence="3">C-17</strain>
    </source>
</reference>
<evidence type="ECO:0000259" key="2">
    <source>
        <dbReference type="Pfam" id="PF01370"/>
    </source>
</evidence>
<gene>
    <name evidence="3" type="ORF">LO744_06510</name>
</gene>
<dbReference type="EMBL" id="JAJNAY010000001">
    <property type="protein sequence ID" value="MCD1116501.1"/>
    <property type="molecule type" value="Genomic_DNA"/>
</dbReference>
<comment type="caution">
    <text evidence="3">The sequence shown here is derived from an EMBL/GenBank/DDBJ whole genome shotgun (WGS) entry which is preliminary data.</text>
</comment>
<organism evidence="3 4">
    <name type="scientific">Chryseobacterium turcicum</name>
    <dbReference type="NCBI Taxonomy" id="2898076"/>
    <lineage>
        <taxon>Bacteria</taxon>
        <taxon>Pseudomonadati</taxon>
        <taxon>Bacteroidota</taxon>
        <taxon>Flavobacteriia</taxon>
        <taxon>Flavobacteriales</taxon>
        <taxon>Weeksellaceae</taxon>
        <taxon>Chryseobacterium group</taxon>
        <taxon>Chryseobacterium</taxon>
    </lineage>
</organism>
<evidence type="ECO:0000313" key="3">
    <source>
        <dbReference type="EMBL" id="MCD1116501.1"/>
    </source>
</evidence>
<dbReference type="Pfam" id="PF01370">
    <property type="entry name" value="Epimerase"/>
    <property type="match status" value="1"/>
</dbReference>
<dbReference type="Gene3D" id="3.40.50.720">
    <property type="entry name" value="NAD(P)-binding Rossmann-like Domain"/>
    <property type="match status" value="1"/>
</dbReference>
<dbReference type="RefSeq" id="WP_230668130.1">
    <property type="nucleotide sequence ID" value="NZ_JAJNAY010000001.1"/>
</dbReference>
<keyword evidence="1" id="KW-0520">NAD</keyword>
<feature type="domain" description="NAD-dependent epimerase/dehydratase" evidence="2">
    <location>
        <begin position="4"/>
        <end position="249"/>
    </location>
</feature>
<sequence>MKKIVILGGGGFIGGHLGKRLKKEGYHVRICDIKKHEYFQHSEICDEFIVGDLTDPSVVKLVIEDGVDEVYQLAADMGGALYIFTGQHDADVMHNSATINLNVARECVLKKVGKVFYSSSACMYPEHNQLDPDNPNCEESSAYPANPDSEYGWEKLFSERLFLSYNRNYNLDVRIARFHNIFGPQGTWEGGKEKSPAAMCRKVAEENNNGNIEVWGNGKQTRSFLYIDECIEAVLRLMDSDFKYPVNIGSEEMVSINELAQMAIDISQKELSIMNLEGEEFYAKYGFKCPLGVKGRNSHNKLYKEKVGWEVSQPLIIGMQKTYQWVSEQVLKRKEAISI</sequence>
<proteinExistence type="predicted"/>
<dbReference type="SUPFAM" id="SSF51735">
    <property type="entry name" value="NAD(P)-binding Rossmann-fold domains"/>
    <property type="match status" value="1"/>
</dbReference>
<dbReference type="InterPro" id="IPR036291">
    <property type="entry name" value="NAD(P)-bd_dom_sf"/>
</dbReference>